<feature type="transmembrane region" description="Helical" evidence="8">
    <location>
        <begin position="797"/>
        <end position="817"/>
    </location>
</feature>
<evidence type="ECO:0000256" key="7">
    <source>
        <dbReference type="SAM" id="MobiDB-lite"/>
    </source>
</evidence>
<feature type="transmembrane region" description="Helical" evidence="8">
    <location>
        <begin position="111"/>
        <end position="135"/>
    </location>
</feature>
<evidence type="ECO:0000256" key="5">
    <source>
        <dbReference type="ARBA" id="ARBA00022989"/>
    </source>
</evidence>
<dbReference type="EMBL" id="CVQH01001558">
    <property type="protein sequence ID" value="CRK03227.1"/>
    <property type="molecule type" value="Genomic_DNA"/>
</dbReference>
<feature type="transmembrane region" description="Helical" evidence="8">
    <location>
        <begin position="346"/>
        <end position="368"/>
    </location>
</feature>
<feature type="transmembrane region" description="Helical" evidence="8">
    <location>
        <begin position="1056"/>
        <end position="1073"/>
    </location>
</feature>
<gene>
    <name evidence="10" type="ORF">BN1708_009624</name>
</gene>
<accession>A0A0G4KK60</accession>
<dbReference type="GO" id="GO:0005774">
    <property type="term" value="C:vacuolar membrane"/>
    <property type="evidence" value="ECO:0007669"/>
    <property type="project" value="UniProtKB-SubCell"/>
</dbReference>
<dbReference type="GO" id="GO:0006820">
    <property type="term" value="P:monoatomic anion transport"/>
    <property type="evidence" value="ECO:0007669"/>
    <property type="project" value="InterPro"/>
</dbReference>
<feature type="domain" description="Bicarbonate transporter-like transmembrane" evidence="9">
    <location>
        <begin position="646"/>
        <end position="754"/>
    </location>
</feature>
<dbReference type="InterPro" id="IPR003020">
    <property type="entry name" value="HCO3_transpt_euk"/>
</dbReference>
<dbReference type="Proteomes" id="UP000044602">
    <property type="component" value="Unassembled WGS sequence"/>
</dbReference>
<evidence type="ECO:0000256" key="3">
    <source>
        <dbReference type="ARBA" id="ARBA00022554"/>
    </source>
</evidence>
<evidence type="ECO:0000313" key="10">
    <source>
        <dbReference type="EMBL" id="CRK03227.1"/>
    </source>
</evidence>
<feature type="transmembrane region" description="Helical" evidence="8">
    <location>
        <begin position="846"/>
        <end position="870"/>
    </location>
</feature>
<feature type="region of interest" description="Disordered" evidence="7">
    <location>
        <begin position="562"/>
        <end position="628"/>
    </location>
</feature>
<evidence type="ECO:0000256" key="8">
    <source>
        <dbReference type="SAM" id="Phobius"/>
    </source>
</evidence>
<dbReference type="PANTHER" id="PTHR11453:SF82">
    <property type="entry name" value="BORON TRANSPORTER 1"/>
    <property type="match status" value="1"/>
</dbReference>
<feature type="transmembrane region" description="Helical" evidence="8">
    <location>
        <begin position="1032"/>
        <end position="1050"/>
    </location>
</feature>
<feature type="compositionally biased region" description="Basic and acidic residues" evidence="7">
    <location>
        <begin position="1128"/>
        <end position="1138"/>
    </location>
</feature>
<evidence type="ECO:0000256" key="6">
    <source>
        <dbReference type="ARBA" id="ARBA00023136"/>
    </source>
</evidence>
<sequence length="1190" mass="131081">MASASTDDTKMDAAEPAPGVPRPADTEVETPATTSPANNGTGKWWQVRLFRGMIDDVRRRAPYYGSDWKDAWDYRVVPATVYMYFANILPALAFSLDMFTSTGSSYGVNEVLLASVLGSVLFSLFACQPLVIVGVTGPITVFNYTVYDIMEPTGVNYLAFMCWIGIWSLILHWILAITNSCNWLRWVTRFPCDIFGFYVAFIYLQKGIQVLERLPDGPGFYLSIVAALLVFMVAYICGELGTSALFHHHIRVFLKDYGTPLTLVFFTGFVYIGRMSDVHLERLPTSVAFMPTADRDWLVDFWNISVGDIFLALPFAVLLTILFWFDHNVSSLIAQGTEFPLRKPPGFHWDFFLLGLAVGVAGILGLPFPNGLIPQAPFHTEALTVKKARPETDEKGNLTGSHVVEPSHVVEQRFSNLAQGLLTLGTMTGPLLVVLHLIPHGVLAGLFFVMGVQALEANGITAKLLFLARDRALTSPAHPLRQVRRRVIWIFVGIELLGFAVTFAITQTVAAVGFPVFIMLLIPVRALLLPKWFTVRELAALDEPTASPFIMENVGGAYGGPAAETDDMERAVSATAARRPSRRYSEQELRQRDGVFASPGAPRRSEEDVAERGMLTSTATRRSSRGAASSRAALSRHFMRDTTIHSTGSSYGVNEVLLASVLGSVLFSLFACQPLVIVGVTGPITVFNYTVYDIMEPTGVNYLAFMCWIGIWSLILHWILAITNSCNWLRWVTRFPCDIFGFYVAFIYLQKGIQVLERLPDGPGFYLSIVAALLVFMVAYICGELGTSGLFHHHIRVFLKDYGTPLTLIFFTGFVYIGRMSDVHLERLPTSVAFMPTADRDWLVDFWNISVGDIFLALLFAILLTILFWFDHNVSSLIAQGTEFPLRKPPGFHWDFFLLGLAVGVAGILGLPFPNGLIPQAPFHTEALTVKKARPETDEKGNLTGSHVVEPSHVVEQRFSNLAQGLLTLGTMTGPLLVGLHRIPHGVLAGLFFVMGVQALEANGITAKLLFLARDRALTPPAHPLRQVRRRVIWIFVGIELLGFAVTFAITQTVAAVGFPVFIMLLIPVRALLLPKWFTVRELAALDEPTASPFIMENVGGAYGGPAAETDDVERAVSATAARRPSRRYSEQELRQRDGVFASPGAPRRSEEDVAERGIMASTATRRSSRGAASSRAALSRIGSGGSKHD</sequence>
<keyword evidence="4 8" id="KW-0812">Transmembrane</keyword>
<feature type="domain" description="Bicarbonate transporter-like transmembrane" evidence="9">
    <location>
        <begin position="221"/>
        <end position="544"/>
    </location>
</feature>
<feature type="transmembrane region" description="Helical" evidence="8">
    <location>
        <begin position="81"/>
        <end position="99"/>
    </location>
</feature>
<keyword evidence="6 8" id="KW-0472">Membrane</keyword>
<feature type="transmembrane region" description="Helical" evidence="8">
    <location>
        <begin position="987"/>
        <end position="1011"/>
    </location>
</feature>
<feature type="region of interest" description="Disordered" evidence="7">
    <location>
        <begin position="1"/>
        <end position="40"/>
    </location>
</feature>
<feature type="transmembrane region" description="Helical" evidence="8">
    <location>
        <begin position="700"/>
        <end position="723"/>
    </location>
</feature>
<proteinExistence type="inferred from homology"/>
<feature type="compositionally biased region" description="Low complexity" evidence="7">
    <location>
        <begin position="616"/>
        <end position="628"/>
    </location>
</feature>
<feature type="transmembrane region" description="Helical" evidence="8">
    <location>
        <begin position="252"/>
        <end position="272"/>
    </location>
</feature>
<feature type="transmembrane region" description="Helical" evidence="8">
    <location>
        <begin position="735"/>
        <end position="753"/>
    </location>
</feature>
<dbReference type="AlphaFoldDB" id="A0A0G4KK60"/>
<feature type="transmembrane region" description="Helical" evidence="8">
    <location>
        <begin position="442"/>
        <end position="466"/>
    </location>
</feature>
<keyword evidence="11" id="KW-1185">Reference proteome</keyword>
<dbReference type="GO" id="GO:0005452">
    <property type="term" value="F:solute:inorganic anion antiporter activity"/>
    <property type="evidence" value="ECO:0007669"/>
    <property type="project" value="InterPro"/>
</dbReference>
<evidence type="ECO:0000256" key="4">
    <source>
        <dbReference type="ARBA" id="ARBA00022692"/>
    </source>
</evidence>
<feature type="domain" description="Bicarbonate transporter-like transmembrane" evidence="9">
    <location>
        <begin position="48"/>
        <end position="209"/>
    </location>
</feature>
<dbReference type="STRING" id="100787.A0A0G4KK60"/>
<evidence type="ECO:0000256" key="1">
    <source>
        <dbReference type="ARBA" id="ARBA00004128"/>
    </source>
</evidence>
<name>A0A0G4KK60_VERLO</name>
<protein>
    <recommendedName>
        <fullName evidence="9">Bicarbonate transporter-like transmembrane domain-containing protein</fullName>
    </recommendedName>
</protein>
<dbReference type="FunFam" id="1.10.287.570:FF:000003">
    <property type="entry name" value="Anion exchange family protein"/>
    <property type="match status" value="1"/>
</dbReference>
<dbReference type="InterPro" id="IPR011531">
    <property type="entry name" value="HCO3_transpt-like_TM_dom"/>
</dbReference>
<feature type="transmembrane region" description="Helical" evidence="8">
    <location>
        <begin position="891"/>
        <end position="913"/>
    </location>
</feature>
<dbReference type="Pfam" id="PF00955">
    <property type="entry name" value="HCO3_cotransp"/>
    <property type="match status" value="4"/>
</dbReference>
<feature type="compositionally biased region" description="Low complexity" evidence="7">
    <location>
        <begin position="1161"/>
        <end position="1182"/>
    </location>
</feature>
<feature type="transmembrane region" description="Helical" evidence="8">
    <location>
        <begin position="155"/>
        <end position="178"/>
    </location>
</feature>
<feature type="transmembrane region" description="Helical" evidence="8">
    <location>
        <begin position="301"/>
        <end position="325"/>
    </location>
</feature>
<keyword evidence="3" id="KW-0926">Vacuole</keyword>
<reference evidence="10 11" key="1">
    <citation type="submission" date="2015-05" db="EMBL/GenBank/DDBJ databases">
        <authorList>
            <person name="Wang D.B."/>
            <person name="Wang M."/>
        </authorList>
    </citation>
    <scope>NUCLEOTIDE SEQUENCE [LARGE SCALE GENOMIC DNA]</scope>
    <source>
        <strain evidence="10">VL1</strain>
    </source>
</reference>
<dbReference type="PANTHER" id="PTHR11453">
    <property type="entry name" value="ANION EXCHANGE PROTEIN"/>
    <property type="match status" value="1"/>
</dbReference>
<feature type="transmembrane region" description="Helical" evidence="8">
    <location>
        <begin position="765"/>
        <end position="785"/>
    </location>
</feature>
<keyword evidence="5 8" id="KW-1133">Transmembrane helix</keyword>
<comment type="similarity">
    <text evidence="2">Belongs to the anion exchanger (TC 2.A.31) family.</text>
</comment>
<dbReference type="GO" id="GO:0050801">
    <property type="term" value="P:monoatomic ion homeostasis"/>
    <property type="evidence" value="ECO:0007669"/>
    <property type="project" value="TreeGrafter"/>
</dbReference>
<feature type="transmembrane region" description="Helical" evidence="8">
    <location>
        <begin position="511"/>
        <end position="528"/>
    </location>
</feature>
<dbReference type="GO" id="GO:0000324">
    <property type="term" value="C:fungal-type vacuole"/>
    <property type="evidence" value="ECO:0007669"/>
    <property type="project" value="TreeGrafter"/>
</dbReference>
<comment type="subcellular location">
    <subcellularLocation>
        <location evidence="1">Vacuole membrane</location>
        <topology evidence="1">Multi-pass membrane protein</topology>
    </subcellularLocation>
</comment>
<feature type="transmembrane region" description="Helical" evidence="8">
    <location>
        <begin position="656"/>
        <end position="680"/>
    </location>
</feature>
<evidence type="ECO:0000259" key="9">
    <source>
        <dbReference type="Pfam" id="PF00955"/>
    </source>
</evidence>
<feature type="transmembrane region" description="Helical" evidence="8">
    <location>
        <begin position="220"/>
        <end position="240"/>
    </location>
</feature>
<organism evidence="10 11">
    <name type="scientific">Verticillium longisporum</name>
    <name type="common">Verticillium dahliae var. longisporum</name>
    <dbReference type="NCBI Taxonomy" id="100787"/>
    <lineage>
        <taxon>Eukaryota</taxon>
        <taxon>Fungi</taxon>
        <taxon>Dikarya</taxon>
        <taxon>Ascomycota</taxon>
        <taxon>Pezizomycotina</taxon>
        <taxon>Sordariomycetes</taxon>
        <taxon>Hypocreomycetidae</taxon>
        <taxon>Glomerellales</taxon>
        <taxon>Plectosphaerellaceae</taxon>
        <taxon>Verticillium</taxon>
    </lineage>
</organism>
<dbReference type="GO" id="GO:0080139">
    <property type="term" value="F:borate efflux transmembrane transporter activity"/>
    <property type="evidence" value="ECO:0007669"/>
    <property type="project" value="TreeGrafter"/>
</dbReference>
<feature type="region of interest" description="Disordered" evidence="7">
    <location>
        <begin position="1119"/>
        <end position="1190"/>
    </location>
</feature>
<feature type="domain" description="Bicarbonate transporter-like transmembrane" evidence="9">
    <location>
        <begin position="766"/>
        <end position="1089"/>
    </location>
</feature>
<feature type="transmembrane region" description="Helical" evidence="8">
    <location>
        <begin position="190"/>
        <end position="208"/>
    </location>
</feature>
<dbReference type="Gene3D" id="1.10.287.570">
    <property type="entry name" value="Helical hairpin bin"/>
    <property type="match status" value="1"/>
</dbReference>
<feature type="transmembrane region" description="Helical" evidence="8">
    <location>
        <begin position="487"/>
        <end position="505"/>
    </location>
</feature>
<feature type="compositionally biased region" description="Polar residues" evidence="7">
    <location>
        <begin position="31"/>
        <end position="40"/>
    </location>
</feature>
<feature type="compositionally biased region" description="Basic and acidic residues" evidence="7">
    <location>
        <begin position="583"/>
        <end position="593"/>
    </location>
</feature>
<evidence type="ECO:0000256" key="2">
    <source>
        <dbReference type="ARBA" id="ARBA00010993"/>
    </source>
</evidence>
<evidence type="ECO:0000313" key="11">
    <source>
        <dbReference type="Proteomes" id="UP000044602"/>
    </source>
</evidence>
<dbReference type="GO" id="GO:0005886">
    <property type="term" value="C:plasma membrane"/>
    <property type="evidence" value="ECO:0007669"/>
    <property type="project" value="TreeGrafter"/>
</dbReference>